<dbReference type="PROSITE" id="PS50887">
    <property type="entry name" value="GGDEF"/>
    <property type="match status" value="1"/>
</dbReference>
<reference evidence="2 3" key="1">
    <citation type="submission" date="2016-09" db="EMBL/GenBank/DDBJ databases">
        <authorList>
            <person name="Capua I."/>
            <person name="De Benedictis P."/>
            <person name="Joannis T."/>
            <person name="Lombin L.H."/>
            <person name="Cattoli G."/>
        </authorList>
    </citation>
    <scope>NUCLEOTIDE SEQUENCE [LARGE SCALE GENOMIC DNA]</scope>
    <source>
        <strain evidence="2 3">GluBS11</strain>
    </source>
</reference>
<dbReference type="InterPro" id="IPR050469">
    <property type="entry name" value="Diguanylate_Cyclase"/>
</dbReference>
<dbReference type="Proteomes" id="UP000199315">
    <property type="component" value="Unassembled WGS sequence"/>
</dbReference>
<dbReference type="NCBIfam" id="TIGR00254">
    <property type="entry name" value="GGDEF"/>
    <property type="match status" value="1"/>
</dbReference>
<dbReference type="InterPro" id="IPR029787">
    <property type="entry name" value="Nucleotide_cyclase"/>
</dbReference>
<organism evidence="2 3">
    <name type="scientific">Anaerobium acetethylicum</name>
    <dbReference type="NCBI Taxonomy" id="1619234"/>
    <lineage>
        <taxon>Bacteria</taxon>
        <taxon>Bacillati</taxon>
        <taxon>Bacillota</taxon>
        <taxon>Clostridia</taxon>
        <taxon>Lachnospirales</taxon>
        <taxon>Lachnospiraceae</taxon>
        <taxon>Anaerobium</taxon>
    </lineage>
</organism>
<dbReference type="STRING" id="1619234.SAMN05421730_1007103"/>
<evidence type="ECO:0000313" key="3">
    <source>
        <dbReference type="Proteomes" id="UP000199315"/>
    </source>
</evidence>
<accession>A0A1D3TSW4</accession>
<evidence type="ECO:0000313" key="2">
    <source>
        <dbReference type="EMBL" id="SCP97005.1"/>
    </source>
</evidence>
<dbReference type="GO" id="GO:0052621">
    <property type="term" value="F:diguanylate cyclase activity"/>
    <property type="evidence" value="ECO:0007669"/>
    <property type="project" value="TreeGrafter"/>
</dbReference>
<dbReference type="AlphaFoldDB" id="A0A1D3TSW4"/>
<dbReference type="PANTHER" id="PTHR45138:SF9">
    <property type="entry name" value="DIGUANYLATE CYCLASE DGCM-RELATED"/>
    <property type="match status" value="1"/>
</dbReference>
<gene>
    <name evidence="2" type="ORF">SAMN05421730_1007103</name>
</gene>
<dbReference type="CDD" id="cd01949">
    <property type="entry name" value="GGDEF"/>
    <property type="match status" value="1"/>
</dbReference>
<evidence type="ECO:0000259" key="1">
    <source>
        <dbReference type="PROSITE" id="PS50887"/>
    </source>
</evidence>
<feature type="domain" description="GGDEF" evidence="1">
    <location>
        <begin position="166"/>
        <end position="298"/>
    </location>
</feature>
<dbReference type="SUPFAM" id="SSF55073">
    <property type="entry name" value="Nucleotide cyclase"/>
    <property type="match status" value="1"/>
</dbReference>
<dbReference type="SMART" id="SM00267">
    <property type="entry name" value="GGDEF"/>
    <property type="match status" value="1"/>
</dbReference>
<dbReference type="FunFam" id="3.30.70.270:FF:000001">
    <property type="entry name" value="Diguanylate cyclase domain protein"/>
    <property type="match status" value="1"/>
</dbReference>
<dbReference type="PANTHER" id="PTHR45138">
    <property type="entry name" value="REGULATORY COMPONENTS OF SENSORY TRANSDUCTION SYSTEM"/>
    <property type="match status" value="1"/>
</dbReference>
<dbReference type="EMBL" id="FMKA01000007">
    <property type="protein sequence ID" value="SCP97005.1"/>
    <property type="molecule type" value="Genomic_DNA"/>
</dbReference>
<dbReference type="RefSeq" id="WP_169823634.1">
    <property type="nucleotide sequence ID" value="NZ_FMKA01000007.1"/>
</dbReference>
<dbReference type="Gene3D" id="3.30.70.270">
    <property type="match status" value="1"/>
</dbReference>
<dbReference type="InterPro" id="IPR000160">
    <property type="entry name" value="GGDEF_dom"/>
</dbReference>
<protein>
    <submittedName>
        <fullName evidence="2">Diguanylate cyclase (GGDEF) domain-containing protein</fullName>
    </submittedName>
</protein>
<proteinExistence type="predicted"/>
<name>A0A1D3TSW4_9FIRM</name>
<keyword evidence="3" id="KW-1185">Reference proteome</keyword>
<dbReference type="InterPro" id="IPR043128">
    <property type="entry name" value="Rev_trsase/Diguanyl_cyclase"/>
</dbReference>
<sequence>MIDEFINTYLSSGALFDKISDITRIVDPLQKKVMEYKNNEAVMGEMRCFDFWGKNKVCSNCISMRAYNNDSTYVKIEYNKDRTYMVTAVPHDLPDRRVVVEILKDITDSMFFESGEGSGAKQTGIHALIDNMNKLAFSDSLTDLYNRRYINEKLPVDILNTALLSKEISIIMADIDYFKAVNDNYGHLAGDQTLKNVAATFSGCLKRSNDWIARYGGEEFLICMPGAGPEVAKAAAESMRRALEKVVIRYEDKEFSVTASFGIYSIKPAANENVDDLLKHADEKLYLAKRNGRNRVEY</sequence>
<dbReference type="Pfam" id="PF00990">
    <property type="entry name" value="GGDEF"/>
    <property type="match status" value="1"/>
</dbReference>